<evidence type="ECO:0000313" key="8">
    <source>
        <dbReference type="EMBL" id="MEB3429530.1"/>
    </source>
</evidence>
<dbReference type="SUPFAM" id="SSF55174">
    <property type="entry name" value="Alpha-L RNA-binding motif"/>
    <property type="match status" value="1"/>
</dbReference>
<dbReference type="GO" id="GO:0003723">
    <property type="term" value="F:RNA binding"/>
    <property type="evidence" value="ECO:0007669"/>
    <property type="project" value="UniProtKB-KW"/>
</dbReference>
<keyword evidence="9" id="KW-1185">Reference proteome</keyword>
<accession>A0AAW9MYP3</accession>
<evidence type="ECO:0000256" key="1">
    <source>
        <dbReference type="ARBA" id="ARBA00000073"/>
    </source>
</evidence>
<evidence type="ECO:0000259" key="7">
    <source>
        <dbReference type="SMART" id="SM00363"/>
    </source>
</evidence>
<dbReference type="InterPro" id="IPR050188">
    <property type="entry name" value="RluA_PseudoU_synthase"/>
</dbReference>
<comment type="catalytic activity">
    <reaction evidence="1">
        <text>a uridine in RNA = a pseudouridine in RNA</text>
        <dbReference type="Rhea" id="RHEA:48348"/>
        <dbReference type="Rhea" id="RHEA-COMP:12068"/>
        <dbReference type="Rhea" id="RHEA-COMP:12069"/>
        <dbReference type="ChEBI" id="CHEBI:65314"/>
        <dbReference type="ChEBI" id="CHEBI:65315"/>
    </reaction>
</comment>
<protein>
    <recommendedName>
        <fullName evidence="4">RNA pseudouridylate synthase</fullName>
    </recommendedName>
    <alternativeName>
        <fullName evidence="5">RNA-uridine isomerase</fullName>
    </alternativeName>
</protein>
<dbReference type="GO" id="GO:0120159">
    <property type="term" value="F:rRNA pseudouridine synthase activity"/>
    <property type="evidence" value="ECO:0007669"/>
    <property type="project" value="UniProtKB-ARBA"/>
</dbReference>
<dbReference type="AlphaFoldDB" id="A0AAW9MYP3"/>
<dbReference type="InterPro" id="IPR002942">
    <property type="entry name" value="S4_RNA-bd"/>
</dbReference>
<evidence type="ECO:0000256" key="4">
    <source>
        <dbReference type="ARBA" id="ARBA00031870"/>
    </source>
</evidence>
<reference evidence="8 9" key="1">
    <citation type="submission" date="2024-01" db="EMBL/GenBank/DDBJ databases">
        <title>Complete genome sequence of Citroniella saccharovorans strain M6.X9, isolated from human fecal sample.</title>
        <authorList>
            <person name="Cheng G."/>
            <person name="Westerholm M."/>
            <person name="Schnurer A."/>
        </authorList>
    </citation>
    <scope>NUCLEOTIDE SEQUENCE [LARGE SCALE GENOMIC DNA]</scope>
    <source>
        <strain evidence="8 9">DSM 29873</strain>
    </source>
</reference>
<dbReference type="Pfam" id="PF00849">
    <property type="entry name" value="PseudoU_synth_2"/>
    <property type="match status" value="1"/>
</dbReference>
<dbReference type="SUPFAM" id="SSF55120">
    <property type="entry name" value="Pseudouridine synthase"/>
    <property type="match status" value="1"/>
</dbReference>
<dbReference type="RefSeq" id="WP_324619715.1">
    <property type="nucleotide sequence ID" value="NZ_JAYKOT010000003.1"/>
</dbReference>
<dbReference type="InterPro" id="IPR020103">
    <property type="entry name" value="PsdUridine_synth_cat_dom_sf"/>
</dbReference>
<keyword evidence="6" id="KW-0694">RNA-binding</keyword>
<comment type="caution">
    <text evidence="8">The sequence shown here is derived from an EMBL/GenBank/DDBJ whole genome shotgun (WGS) entry which is preliminary data.</text>
</comment>
<keyword evidence="3 8" id="KW-0413">Isomerase</keyword>
<dbReference type="Pfam" id="PF01479">
    <property type="entry name" value="S4"/>
    <property type="match status" value="1"/>
</dbReference>
<evidence type="ECO:0000256" key="3">
    <source>
        <dbReference type="ARBA" id="ARBA00023235"/>
    </source>
</evidence>
<evidence type="ECO:0000256" key="5">
    <source>
        <dbReference type="ARBA" id="ARBA00033164"/>
    </source>
</evidence>
<evidence type="ECO:0000256" key="2">
    <source>
        <dbReference type="ARBA" id="ARBA00010876"/>
    </source>
</evidence>
<comment type="similarity">
    <text evidence="2">Belongs to the pseudouridine synthase RluA family.</text>
</comment>
<dbReference type="PROSITE" id="PS50889">
    <property type="entry name" value="S4"/>
    <property type="match status" value="1"/>
</dbReference>
<dbReference type="InterPro" id="IPR036986">
    <property type="entry name" value="S4_RNA-bd_sf"/>
</dbReference>
<evidence type="ECO:0000256" key="6">
    <source>
        <dbReference type="PROSITE-ProRule" id="PRU00182"/>
    </source>
</evidence>
<dbReference type="InterPro" id="IPR006145">
    <property type="entry name" value="PsdUridine_synth_RsuA/RluA"/>
</dbReference>
<dbReference type="PANTHER" id="PTHR21600">
    <property type="entry name" value="MITOCHONDRIAL RNA PSEUDOURIDINE SYNTHASE"/>
    <property type="match status" value="1"/>
</dbReference>
<organism evidence="8 9">
    <name type="scientific">Citroniella saccharovorans</name>
    <dbReference type="NCBI Taxonomy" id="2053367"/>
    <lineage>
        <taxon>Bacteria</taxon>
        <taxon>Bacillati</taxon>
        <taxon>Bacillota</taxon>
        <taxon>Tissierellia</taxon>
        <taxon>Tissierellales</taxon>
        <taxon>Peptoniphilaceae</taxon>
        <taxon>Citroniella</taxon>
    </lineage>
</organism>
<evidence type="ECO:0000313" key="9">
    <source>
        <dbReference type="Proteomes" id="UP001357733"/>
    </source>
</evidence>
<proteinExistence type="inferred from homology"/>
<dbReference type="Gene3D" id="3.10.290.10">
    <property type="entry name" value="RNA-binding S4 domain"/>
    <property type="match status" value="1"/>
</dbReference>
<dbReference type="EMBL" id="JAYKOT010000003">
    <property type="protein sequence ID" value="MEB3429530.1"/>
    <property type="molecule type" value="Genomic_DNA"/>
</dbReference>
<dbReference type="Gene3D" id="3.30.2350.10">
    <property type="entry name" value="Pseudouridine synthase"/>
    <property type="match status" value="1"/>
</dbReference>
<dbReference type="CDD" id="cd02869">
    <property type="entry name" value="PseudoU_synth_RluA_like"/>
    <property type="match status" value="1"/>
</dbReference>
<dbReference type="GO" id="GO:0000455">
    <property type="term" value="P:enzyme-directed rRNA pseudouridine synthesis"/>
    <property type="evidence" value="ECO:0007669"/>
    <property type="project" value="UniProtKB-ARBA"/>
</dbReference>
<sequence length="324" mass="38021">MKHLVIDETSKDQRLDRFLMKYLNKAGKSFIQKQIRLKKIKVNKKKAEPSTFLKLGDVVNIYMYDEKINELREIESISSLDFKDLVFIYDDENLSILYKREGLLVHAASKDDYGKNLLDKYVNYLIKNGEFIPRLSPTFTPAFCNRLDLNTRGLIIACKNYETLKKLNLSIKKRNIEKRYRTIVSGEVKADRTIELTISKKNNKNMMEVSNDGKDCITEIFPIISKNGYTLLDINLITGRTHQIRLSLSEIDHPIIGDRKYGKRIVNENLYDKYGLRNQYLIAYKLKFGDMEKGLEYLNNKEFKIDNIYYGEIEKKLLGDFYEL</sequence>
<dbReference type="PANTHER" id="PTHR21600:SF83">
    <property type="entry name" value="PSEUDOURIDYLATE SYNTHASE RPUSD4, MITOCHONDRIAL"/>
    <property type="match status" value="1"/>
</dbReference>
<name>A0AAW9MYP3_9FIRM</name>
<gene>
    <name evidence="8" type="ORF">VLK81_05815</name>
</gene>
<dbReference type="SMART" id="SM00363">
    <property type="entry name" value="S4"/>
    <property type="match status" value="1"/>
</dbReference>
<feature type="domain" description="RNA-binding S4" evidence="7">
    <location>
        <begin position="13"/>
        <end position="72"/>
    </location>
</feature>
<dbReference type="Proteomes" id="UP001357733">
    <property type="component" value="Unassembled WGS sequence"/>
</dbReference>